<dbReference type="AlphaFoldDB" id="A0A0B0IG94"/>
<evidence type="ECO:0000256" key="2">
    <source>
        <dbReference type="ARBA" id="ARBA00022801"/>
    </source>
</evidence>
<evidence type="ECO:0000256" key="1">
    <source>
        <dbReference type="ARBA" id="ARBA00022741"/>
    </source>
</evidence>
<dbReference type="GO" id="GO:0005524">
    <property type="term" value="F:ATP binding"/>
    <property type="evidence" value="ECO:0007669"/>
    <property type="project" value="UniProtKB-KW"/>
</dbReference>
<gene>
    <name evidence="5" type="ORF">LQ50_17470</name>
</gene>
<dbReference type="InterPro" id="IPR010016">
    <property type="entry name" value="PxpB"/>
</dbReference>
<dbReference type="Gene3D" id="3.30.1360.40">
    <property type="match status" value="1"/>
</dbReference>
<dbReference type="eggNOG" id="COG2049">
    <property type="taxonomic scope" value="Bacteria"/>
</dbReference>
<organism evidence="5 6">
    <name type="scientific">Halalkalibacter okhensis</name>
    <dbReference type="NCBI Taxonomy" id="333138"/>
    <lineage>
        <taxon>Bacteria</taxon>
        <taxon>Bacillati</taxon>
        <taxon>Bacillota</taxon>
        <taxon>Bacilli</taxon>
        <taxon>Bacillales</taxon>
        <taxon>Bacillaceae</taxon>
        <taxon>Halalkalibacter</taxon>
    </lineage>
</organism>
<dbReference type="EMBL" id="JRJU01000024">
    <property type="protein sequence ID" value="KHF39094.1"/>
    <property type="molecule type" value="Genomic_DNA"/>
</dbReference>
<dbReference type="PANTHER" id="PTHR34698">
    <property type="entry name" value="5-OXOPROLINASE SUBUNIT B"/>
    <property type="match status" value="1"/>
</dbReference>
<keyword evidence="6" id="KW-1185">Reference proteome</keyword>
<dbReference type="Gene3D" id="2.40.100.10">
    <property type="entry name" value="Cyclophilin-like"/>
    <property type="match status" value="1"/>
</dbReference>
<dbReference type="Proteomes" id="UP000030832">
    <property type="component" value="Unassembled WGS sequence"/>
</dbReference>
<dbReference type="RefSeq" id="WP_034631365.1">
    <property type="nucleotide sequence ID" value="NZ_JRJU01000024.1"/>
</dbReference>
<sequence>MVQLTNQNEKERTITRVSETAVVVSFGNEISVDIHEKVKALTKYLEDHSFVGLVEVVPAFTSVTVFYDPILIYQNMKETSASDFVCTYLEEAIPLIEKLEEGVARIVEIPVCYGGDFGPDLDYVAQYNNLSAEQVVRIHSSGEYLVYMVGFAPGFPYLGGMSLEIETPRREKPRMEIAQGSVGIAGKQTGVYSLSTPGGWQIIGRTPLDLFLKDKTPPSLLESGDIVRFKPITIEEYNDYKEGS</sequence>
<dbReference type="PANTHER" id="PTHR34698:SF2">
    <property type="entry name" value="5-OXOPROLINASE SUBUNIT B"/>
    <property type="match status" value="1"/>
</dbReference>
<evidence type="ECO:0000313" key="6">
    <source>
        <dbReference type="Proteomes" id="UP000030832"/>
    </source>
</evidence>
<evidence type="ECO:0000259" key="4">
    <source>
        <dbReference type="SMART" id="SM00796"/>
    </source>
</evidence>
<proteinExistence type="predicted"/>
<dbReference type="SUPFAM" id="SSF50891">
    <property type="entry name" value="Cyclophilin-like"/>
    <property type="match status" value="1"/>
</dbReference>
<dbReference type="STRING" id="333138.LQ50_17470"/>
<feature type="domain" description="Carboxyltransferase" evidence="4">
    <location>
        <begin position="12"/>
        <end position="221"/>
    </location>
</feature>
<dbReference type="InterPro" id="IPR029000">
    <property type="entry name" value="Cyclophilin-like_dom_sf"/>
</dbReference>
<dbReference type="NCBIfam" id="TIGR00370">
    <property type="entry name" value="5-oxoprolinase subunit PxpB"/>
    <property type="match status" value="1"/>
</dbReference>
<dbReference type="GO" id="GO:0016787">
    <property type="term" value="F:hydrolase activity"/>
    <property type="evidence" value="ECO:0007669"/>
    <property type="project" value="UniProtKB-KW"/>
</dbReference>
<accession>A0A0B0IG94</accession>
<reference evidence="5 6" key="1">
    <citation type="submission" date="2014-09" db="EMBL/GenBank/DDBJ databases">
        <title>Genome sequencing and annotation of Bacillus Okhensis strain Kh10-101T.</title>
        <authorList>
            <person name="Prakash J.S."/>
        </authorList>
    </citation>
    <scope>NUCLEOTIDE SEQUENCE [LARGE SCALE GENOMIC DNA]</scope>
    <source>
        <strain evidence="6">Kh10-101T</strain>
    </source>
</reference>
<dbReference type="Pfam" id="PF02682">
    <property type="entry name" value="CT_C_D"/>
    <property type="match status" value="1"/>
</dbReference>
<comment type="caution">
    <text evidence="5">The sequence shown here is derived from an EMBL/GenBank/DDBJ whole genome shotgun (WGS) entry which is preliminary data.</text>
</comment>
<evidence type="ECO:0000256" key="3">
    <source>
        <dbReference type="ARBA" id="ARBA00022840"/>
    </source>
</evidence>
<keyword evidence="3" id="KW-0067">ATP-binding</keyword>
<dbReference type="SUPFAM" id="SSF160467">
    <property type="entry name" value="PH0987 N-terminal domain-like"/>
    <property type="match status" value="1"/>
</dbReference>
<keyword evidence="2" id="KW-0378">Hydrolase</keyword>
<name>A0A0B0IG94_9BACI</name>
<protein>
    <submittedName>
        <fullName evidence="5">Kinase inhibitor</fullName>
    </submittedName>
</protein>
<evidence type="ECO:0000313" key="5">
    <source>
        <dbReference type="EMBL" id="KHF39094.1"/>
    </source>
</evidence>
<dbReference type="SMART" id="SM00796">
    <property type="entry name" value="AHS1"/>
    <property type="match status" value="1"/>
</dbReference>
<keyword evidence="1" id="KW-0547">Nucleotide-binding</keyword>
<dbReference type="InterPro" id="IPR003833">
    <property type="entry name" value="CT_C_D"/>
</dbReference>